<evidence type="ECO:0000313" key="2">
    <source>
        <dbReference type="Proteomes" id="UP001287356"/>
    </source>
</evidence>
<proteinExistence type="predicted"/>
<sequence length="139" mass="15109">MLGTALRRRALQQMVLLWLETQGAKRPSNPDLISVDKVQRGRRSVAVGKVGKCVVARGYVGKEAAMEGAQASTSAPTWLGRKTRCGQCSLEIEWKMTLYGSVCLELQAAKIRCVVWGFGEGRWSSLLPCPLRCSVVGAA</sequence>
<protein>
    <submittedName>
        <fullName evidence="1">Uncharacterized protein</fullName>
    </submittedName>
</protein>
<organism evidence="1 2">
    <name type="scientific">Lasiosphaeria ovina</name>
    <dbReference type="NCBI Taxonomy" id="92902"/>
    <lineage>
        <taxon>Eukaryota</taxon>
        <taxon>Fungi</taxon>
        <taxon>Dikarya</taxon>
        <taxon>Ascomycota</taxon>
        <taxon>Pezizomycotina</taxon>
        <taxon>Sordariomycetes</taxon>
        <taxon>Sordariomycetidae</taxon>
        <taxon>Sordariales</taxon>
        <taxon>Lasiosphaeriaceae</taxon>
        <taxon>Lasiosphaeria</taxon>
    </lineage>
</organism>
<dbReference type="AlphaFoldDB" id="A0AAE0N612"/>
<dbReference type="EMBL" id="JAULSN010000005">
    <property type="protein sequence ID" value="KAK3371565.1"/>
    <property type="molecule type" value="Genomic_DNA"/>
</dbReference>
<accession>A0AAE0N612</accession>
<reference evidence="1" key="2">
    <citation type="submission" date="2023-06" db="EMBL/GenBank/DDBJ databases">
        <authorList>
            <consortium name="Lawrence Berkeley National Laboratory"/>
            <person name="Haridas S."/>
            <person name="Hensen N."/>
            <person name="Bonometti L."/>
            <person name="Westerberg I."/>
            <person name="Brannstrom I.O."/>
            <person name="Guillou S."/>
            <person name="Cros-Aarteil S."/>
            <person name="Calhoun S."/>
            <person name="Kuo A."/>
            <person name="Mondo S."/>
            <person name="Pangilinan J."/>
            <person name="Riley R."/>
            <person name="Labutti K."/>
            <person name="Andreopoulos B."/>
            <person name="Lipzen A."/>
            <person name="Chen C."/>
            <person name="Yanf M."/>
            <person name="Daum C."/>
            <person name="Ng V."/>
            <person name="Clum A."/>
            <person name="Steindorff A."/>
            <person name="Ohm R."/>
            <person name="Martin F."/>
            <person name="Silar P."/>
            <person name="Natvig D."/>
            <person name="Lalanne C."/>
            <person name="Gautier V."/>
            <person name="Ament-Velasquez S.L."/>
            <person name="Kruys A."/>
            <person name="Hutchinson M.I."/>
            <person name="Powell A.J."/>
            <person name="Barry K."/>
            <person name="Miller A.N."/>
            <person name="Grigoriev I.V."/>
            <person name="Debuchy R."/>
            <person name="Gladieux P."/>
            <person name="Thoren M.H."/>
            <person name="Johannesson H."/>
        </authorList>
    </citation>
    <scope>NUCLEOTIDE SEQUENCE</scope>
    <source>
        <strain evidence="1">CBS 958.72</strain>
    </source>
</reference>
<gene>
    <name evidence="1" type="ORF">B0T24DRAFT_325091</name>
</gene>
<name>A0AAE0N612_9PEZI</name>
<evidence type="ECO:0000313" key="1">
    <source>
        <dbReference type="EMBL" id="KAK3371565.1"/>
    </source>
</evidence>
<keyword evidence="2" id="KW-1185">Reference proteome</keyword>
<comment type="caution">
    <text evidence="1">The sequence shown here is derived from an EMBL/GenBank/DDBJ whole genome shotgun (WGS) entry which is preliminary data.</text>
</comment>
<dbReference type="Proteomes" id="UP001287356">
    <property type="component" value="Unassembled WGS sequence"/>
</dbReference>
<reference evidence="1" key="1">
    <citation type="journal article" date="2023" name="Mol. Phylogenet. Evol.">
        <title>Genome-scale phylogeny and comparative genomics of the fungal order Sordariales.</title>
        <authorList>
            <person name="Hensen N."/>
            <person name="Bonometti L."/>
            <person name="Westerberg I."/>
            <person name="Brannstrom I.O."/>
            <person name="Guillou S."/>
            <person name="Cros-Aarteil S."/>
            <person name="Calhoun S."/>
            <person name="Haridas S."/>
            <person name="Kuo A."/>
            <person name="Mondo S."/>
            <person name="Pangilinan J."/>
            <person name="Riley R."/>
            <person name="LaButti K."/>
            <person name="Andreopoulos B."/>
            <person name="Lipzen A."/>
            <person name="Chen C."/>
            <person name="Yan M."/>
            <person name="Daum C."/>
            <person name="Ng V."/>
            <person name="Clum A."/>
            <person name="Steindorff A."/>
            <person name="Ohm R.A."/>
            <person name="Martin F."/>
            <person name="Silar P."/>
            <person name="Natvig D.O."/>
            <person name="Lalanne C."/>
            <person name="Gautier V."/>
            <person name="Ament-Velasquez S.L."/>
            <person name="Kruys A."/>
            <person name="Hutchinson M.I."/>
            <person name="Powell A.J."/>
            <person name="Barry K."/>
            <person name="Miller A.N."/>
            <person name="Grigoriev I.V."/>
            <person name="Debuchy R."/>
            <person name="Gladieux P."/>
            <person name="Hiltunen Thoren M."/>
            <person name="Johannesson H."/>
        </authorList>
    </citation>
    <scope>NUCLEOTIDE SEQUENCE</scope>
    <source>
        <strain evidence="1">CBS 958.72</strain>
    </source>
</reference>